<evidence type="ECO:0000313" key="1">
    <source>
        <dbReference type="EMBL" id="SMO81383.1"/>
    </source>
</evidence>
<proteinExistence type="predicted"/>
<dbReference type="RefSeq" id="WP_142987335.1">
    <property type="nucleotide sequence ID" value="NZ_FXTD01000010.1"/>
</dbReference>
<protein>
    <submittedName>
        <fullName evidence="1">Uncharacterized protein</fullName>
    </submittedName>
</protein>
<dbReference type="Proteomes" id="UP000319712">
    <property type="component" value="Unassembled WGS sequence"/>
</dbReference>
<accession>A0A521EBT5</accession>
<keyword evidence="2" id="KW-1185">Reference proteome</keyword>
<evidence type="ECO:0000313" key="2">
    <source>
        <dbReference type="Proteomes" id="UP000319712"/>
    </source>
</evidence>
<dbReference type="EMBL" id="FXTD01000010">
    <property type="protein sequence ID" value="SMO81383.1"/>
    <property type="molecule type" value="Genomic_DNA"/>
</dbReference>
<name>A0A521EBT5_9EURY</name>
<sequence>MASDEDSGRIPRRGLLAALGGVVGCGAYIFTERRSASGAGGWCPSEAEMETMSWIRGHFERVRQPVTAGEPFDSTLMLKNSGGKMGTYEANLRLAKLEEGQVMEKRFVTSVSVDVPARSATEATITTEAPRTGGRWRLEAPQLASSCDLIRATVQDLEVVEI</sequence>
<gene>
    <name evidence="1" type="ORF">SAMN06264867_11013</name>
</gene>
<organism evidence="1 2">
    <name type="scientific">Halorubrum cibi</name>
    <dbReference type="NCBI Taxonomy" id="413815"/>
    <lineage>
        <taxon>Archaea</taxon>
        <taxon>Methanobacteriati</taxon>
        <taxon>Methanobacteriota</taxon>
        <taxon>Stenosarchaea group</taxon>
        <taxon>Halobacteria</taxon>
        <taxon>Halobacteriales</taxon>
        <taxon>Haloferacaceae</taxon>
        <taxon>Halorubrum</taxon>
    </lineage>
</organism>
<reference evidence="1 2" key="1">
    <citation type="submission" date="2017-05" db="EMBL/GenBank/DDBJ databases">
        <authorList>
            <person name="Varghese N."/>
            <person name="Submissions S."/>
        </authorList>
    </citation>
    <scope>NUCLEOTIDE SEQUENCE [LARGE SCALE GENOMIC DNA]</scope>
    <source>
        <strain evidence="1 2">DSM 19504</strain>
    </source>
</reference>
<dbReference type="AlphaFoldDB" id="A0A521EBT5"/>